<dbReference type="STRING" id="320778.ABT57_03990"/>
<gene>
    <name evidence="3" type="ORF">ABT57_03990</name>
</gene>
<dbReference type="PATRIC" id="fig|320778.3.peg.855"/>
<reference evidence="3 4" key="1">
    <citation type="submission" date="2015-05" db="EMBL/GenBank/DDBJ databases">
        <title>Photobacterium galathea sp. nov.</title>
        <authorList>
            <person name="Machado H."/>
            <person name="Gram L."/>
        </authorList>
    </citation>
    <scope>NUCLEOTIDE SEQUENCE [LARGE SCALE GENOMIC DNA]</scope>
    <source>
        <strain evidence="3 4">DSM 22954</strain>
    </source>
</reference>
<dbReference type="RefSeq" id="WP_047883899.1">
    <property type="nucleotide sequence ID" value="NZ_CP071325.1"/>
</dbReference>
<sequence>MEWLLNPWVITLIIVSVLVSNIAALKYTANMKFDYKDKVKYMQEKHQREQAQNNAEQDPNVADQATAQEQQTEQHKNP</sequence>
<dbReference type="InterPro" id="IPR021550">
    <property type="entry name" value="DUF2897"/>
</dbReference>
<keyword evidence="2" id="KW-0472">Membrane</keyword>
<protein>
    <submittedName>
        <fullName evidence="3">Succinyl-diaminopimelate desuccinylase</fullName>
    </submittedName>
</protein>
<feature type="region of interest" description="Disordered" evidence="1">
    <location>
        <begin position="43"/>
        <end position="78"/>
    </location>
</feature>
<dbReference type="Proteomes" id="UP000035909">
    <property type="component" value="Unassembled WGS sequence"/>
</dbReference>
<dbReference type="AlphaFoldDB" id="A0A0J1HHG0"/>
<organism evidence="3 4">
    <name type="scientific">Photobacterium ganghwense</name>
    <dbReference type="NCBI Taxonomy" id="320778"/>
    <lineage>
        <taxon>Bacteria</taxon>
        <taxon>Pseudomonadati</taxon>
        <taxon>Pseudomonadota</taxon>
        <taxon>Gammaproteobacteria</taxon>
        <taxon>Vibrionales</taxon>
        <taxon>Vibrionaceae</taxon>
        <taxon>Photobacterium</taxon>
    </lineage>
</organism>
<evidence type="ECO:0000313" key="3">
    <source>
        <dbReference type="EMBL" id="KLV11061.1"/>
    </source>
</evidence>
<keyword evidence="2" id="KW-0812">Transmembrane</keyword>
<evidence type="ECO:0000313" key="4">
    <source>
        <dbReference type="Proteomes" id="UP000035909"/>
    </source>
</evidence>
<keyword evidence="2" id="KW-1133">Transmembrane helix</keyword>
<dbReference type="OrthoDB" id="5918634at2"/>
<keyword evidence="4" id="KW-1185">Reference proteome</keyword>
<evidence type="ECO:0000256" key="2">
    <source>
        <dbReference type="SAM" id="Phobius"/>
    </source>
</evidence>
<feature type="transmembrane region" description="Helical" evidence="2">
    <location>
        <begin position="6"/>
        <end position="28"/>
    </location>
</feature>
<comment type="caution">
    <text evidence="3">The sequence shown here is derived from an EMBL/GenBank/DDBJ whole genome shotgun (WGS) entry which is preliminary data.</text>
</comment>
<dbReference type="EMBL" id="LDOU01000004">
    <property type="protein sequence ID" value="KLV11061.1"/>
    <property type="molecule type" value="Genomic_DNA"/>
</dbReference>
<accession>A0A0J1HHG0</accession>
<dbReference type="Pfam" id="PF11446">
    <property type="entry name" value="DUF2897"/>
    <property type="match status" value="1"/>
</dbReference>
<evidence type="ECO:0000256" key="1">
    <source>
        <dbReference type="SAM" id="MobiDB-lite"/>
    </source>
</evidence>
<name>A0A0J1HHG0_9GAMM</name>
<proteinExistence type="predicted"/>